<proteinExistence type="predicted"/>
<protein>
    <submittedName>
        <fullName evidence="1">Uncharacterized protein</fullName>
    </submittedName>
</protein>
<dbReference type="RefSeq" id="WP_394842315.1">
    <property type="nucleotide sequence ID" value="NZ_CP089982.1"/>
</dbReference>
<gene>
    <name evidence="1" type="ORF">LZC95_35230</name>
</gene>
<accession>A0ABZ2JYW7</accession>
<evidence type="ECO:0000313" key="2">
    <source>
        <dbReference type="Proteomes" id="UP001379533"/>
    </source>
</evidence>
<keyword evidence="2" id="KW-1185">Reference proteome</keyword>
<reference evidence="1 2" key="1">
    <citation type="submission" date="2021-12" db="EMBL/GenBank/DDBJ databases">
        <title>Discovery of the Pendulisporaceae a myxobacterial family with distinct sporulation behavior and unique specialized metabolism.</title>
        <authorList>
            <person name="Garcia R."/>
            <person name="Popoff A."/>
            <person name="Bader C.D."/>
            <person name="Loehr J."/>
            <person name="Walesch S."/>
            <person name="Walt C."/>
            <person name="Boldt J."/>
            <person name="Bunk B."/>
            <person name="Haeckl F.J.F.P.J."/>
            <person name="Gunesch A.P."/>
            <person name="Birkelbach J."/>
            <person name="Nuebel U."/>
            <person name="Pietschmann T."/>
            <person name="Bach T."/>
            <person name="Mueller R."/>
        </authorList>
    </citation>
    <scope>NUCLEOTIDE SEQUENCE [LARGE SCALE GENOMIC DNA]</scope>
    <source>
        <strain evidence="1 2">MSr12523</strain>
    </source>
</reference>
<name>A0ABZ2JYW7_9BACT</name>
<dbReference type="EMBL" id="CP089982">
    <property type="protein sequence ID" value="WXA91693.1"/>
    <property type="molecule type" value="Genomic_DNA"/>
</dbReference>
<evidence type="ECO:0000313" key="1">
    <source>
        <dbReference type="EMBL" id="WXA91693.1"/>
    </source>
</evidence>
<organism evidence="1 2">
    <name type="scientific">Pendulispora brunnea</name>
    <dbReference type="NCBI Taxonomy" id="2905690"/>
    <lineage>
        <taxon>Bacteria</taxon>
        <taxon>Pseudomonadati</taxon>
        <taxon>Myxococcota</taxon>
        <taxon>Myxococcia</taxon>
        <taxon>Myxococcales</taxon>
        <taxon>Sorangiineae</taxon>
        <taxon>Pendulisporaceae</taxon>
        <taxon>Pendulispora</taxon>
    </lineage>
</organism>
<sequence length="159" mass="17655">MPTRRKRVILALVEGESSRVRGVEESVTVLPREVEQFVLDHIGSVQELEILLLLFSRPHREWTGESVALELKLDPRCCADWLADLGRRGFATPNIASAAAVKYAPRPWADSALMSLGQLYSRQWPAIIRLICSKPNEKVQSFASAIQMAKGGGKDDTRG</sequence>
<dbReference type="Proteomes" id="UP001379533">
    <property type="component" value="Chromosome"/>
</dbReference>